<keyword evidence="2 6" id="KW-0678">Repressor</keyword>
<dbReference type="Proteomes" id="UP000009234">
    <property type="component" value="Chromosome"/>
</dbReference>
<evidence type="ECO:0000256" key="5">
    <source>
        <dbReference type="ARBA" id="ARBA00022884"/>
    </source>
</evidence>
<proteinExistence type="inferred from homology"/>
<evidence type="ECO:0000256" key="6">
    <source>
        <dbReference type="HAMAP-Rule" id="MF_00167"/>
    </source>
</evidence>
<dbReference type="InterPro" id="IPR036107">
    <property type="entry name" value="CsrA_sf"/>
</dbReference>
<evidence type="ECO:0000256" key="1">
    <source>
        <dbReference type="ARBA" id="ARBA00022490"/>
    </source>
</evidence>
<keyword evidence="8" id="KW-1185">Reference proteome</keyword>
<dbReference type="InterPro" id="IPR003751">
    <property type="entry name" value="CsrA"/>
</dbReference>
<comment type="function">
    <text evidence="6">A translational regulator that binds mRNA to regulate translation initiation and/or mRNA stability. Usually binds in the 5'-UTR at or near the Shine-Dalgarno sequence preventing ribosome-binding, thus repressing translation. Its main target seems to be the major flagellin gene, while its function is anatagonized by FliW.</text>
</comment>
<keyword evidence="4 6" id="KW-0810">Translation regulation</keyword>
<dbReference type="AlphaFoldDB" id="F6DNQ6"/>
<keyword evidence="3 6" id="KW-1005">Bacterial flagellum biogenesis</keyword>
<accession>F6DNQ6</accession>
<protein>
    <recommendedName>
        <fullName evidence="6">Translational regulator CsrA</fullName>
    </recommendedName>
</protein>
<dbReference type="GO" id="GO:0006109">
    <property type="term" value="P:regulation of carbohydrate metabolic process"/>
    <property type="evidence" value="ECO:0007669"/>
    <property type="project" value="InterPro"/>
</dbReference>
<dbReference type="GO" id="GO:0005829">
    <property type="term" value="C:cytosol"/>
    <property type="evidence" value="ECO:0007669"/>
    <property type="project" value="TreeGrafter"/>
</dbReference>
<comment type="subunit">
    <text evidence="6">Homodimer; the beta-strands of each monomer intercalate to form a hydrophobic core, while the alpha-helices form wings that extend away from the core.</text>
</comment>
<dbReference type="GO" id="GO:0048027">
    <property type="term" value="F:mRNA 5'-UTR binding"/>
    <property type="evidence" value="ECO:0007669"/>
    <property type="project" value="UniProtKB-UniRule"/>
</dbReference>
<dbReference type="RefSeq" id="WP_013841272.1">
    <property type="nucleotide sequence ID" value="NC_015589.1"/>
</dbReference>
<dbReference type="FunFam" id="2.60.40.4380:FF:000002">
    <property type="entry name" value="Translational regulator CsrA"/>
    <property type="match status" value="1"/>
</dbReference>
<evidence type="ECO:0000313" key="7">
    <source>
        <dbReference type="EMBL" id="AEG59501.1"/>
    </source>
</evidence>
<evidence type="ECO:0000313" key="8">
    <source>
        <dbReference type="Proteomes" id="UP000009234"/>
    </source>
</evidence>
<dbReference type="HAMAP" id="MF_00167">
    <property type="entry name" value="CsrA"/>
    <property type="match status" value="1"/>
</dbReference>
<dbReference type="KEGG" id="dru:Desru_1227"/>
<dbReference type="PANTHER" id="PTHR34984:SF1">
    <property type="entry name" value="CARBON STORAGE REGULATOR"/>
    <property type="match status" value="1"/>
</dbReference>
<sequence length="81" mass="9192">MLVLSRKKNESIQIAGSIKITILDITGDNIKLGIEAPRSIEIYRSEVLQSIRQENEQSVLNSVKPEELVKLLNEHTKNHRA</sequence>
<dbReference type="GO" id="GO:1902208">
    <property type="term" value="P:regulation of bacterial-type flagellum assembly"/>
    <property type="evidence" value="ECO:0007669"/>
    <property type="project" value="UniProtKB-UniRule"/>
</dbReference>
<dbReference type="Gene3D" id="2.60.40.4380">
    <property type="entry name" value="Translational regulator CsrA"/>
    <property type="match status" value="1"/>
</dbReference>
<gene>
    <name evidence="6" type="primary">csrA</name>
    <name evidence="7" type="ordered locus">Desru_1227</name>
</gene>
<evidence type="ECO:0000256" key="3">
    <source>
        <dbReference type="ARBA" id="ARBA00022795"/>
    </source>
</evidence>
<keyword evidence="5 6" id="KW-0694">RNA-binding</keyword>
<dbReference type="EMBL" id="CP002780">
    <property type="protein sequence ID" value="AEG59501.1"/>
    <property type="molecule type" value="Genomic_DNA"/>
</dbReference>
<name>F6DNQ6_DESRL</name>
<organism evidence="7 8">
    <name type="scientific">Desulforamulus ruminis (strain ATCC 23193 / DSM 2154 / NCIMB 8452 / DL)</name>
    <name type="common">Desulfotomaculum ruminis</name>
    <dbReference type="NCBI Taxonomy" id="696281"/>
    <lineage>
        <taxon>Bacteria</taxon>
        <taxon>Bacillati</taxon>
        <taxon>Bacillota</taxon>
        <taxon>Clostridia</taxon>
        <taxon>Eubacteriales</taxon>
        <taxon>Peptococcaceae</taxon>
        <taxon>Desulforamulus</taxon>
    </lineage>
</organism>
<comment type="subcellular location">
    <subcellularLocation>
        <location evidence="6">Cytoplasm</location>
    </subcellularLocation>
</comment>
<dbReference type="eggNOG" id="COG1551">
    <property type="taxonomic scope" value="Bacteria"/>
</dbReference>
<comment type="similarity">
    <text evidence="6">Belongs to the CsrA/RsmA family.</text>
</comment>
<evidence type="ECO:0000256" key="2">
    <source>
        <dbReference type="ARBA" id="ARBA00022491"/>
    </source>
</evidence>
<dbReference type="GO" id="GO:0006402">
    <property type="term" value="P:mRNA catabolic process"/>
    <property type="evidence" value="ECO:0007669"/>
    <property type="project" value="InterPro"/>
</dbReference>
<dbReference type="NCBIfam" id="TIGR00202">
    <property type="entry name" value="csrA"/>
    <property type="match status" value="1"/>
</dbReference>
<dbReference type="PANTHER" id="PTHR34984">
    <property type="entry name" value="CARBON STORAGE REGULATOR"/>
    <property type="match status" value="1"/>
</dbReference>
<dbReference type="OrthoDB" id="9809061at2"/>
<dbReference type="NCBIfam" id="NF002469">
    <property type="entry name" value="PRK01712.1"/>
    <property type="match status" value="1"/>
</dbReference>
<dbReference type="GO" id="GO:0044781">
    <property type="term" value="P:bacterial-type flagellum organization"/>
    <property type="evidence" value="ECO:0007669"/>
    <property type="project" value="UniProtKB-KW"/>
</dbReference>
<keyword evidence="1 6" id="KW-0963">Cytoplasm</keyword>
<dbReference type="Pfam" id="PF02599">
    <property type="entry name" value="CsrA"/>
    <property type="match status" value="1"/>
</dbReference>
<dbReference type="STRING" id="696281.Desru_1227"/>
<reference evidence="7 8" key="2">
    <citation type="journal article" date="2012" name="Stand. Genomic Sci.">
        <title>Complete genome sequence of the sulfate-reducing firmicute Desulfotomaculum ruminis type strain (DL(T)).</title>
        <authorList>
            <person name="Spring S."/>
            <person name="Visser M."/>
            <person name="Lu M."/>
            <person name="Copeland A."/>
            <person name="Lapidus A."/>
            <person name="Lucas S."/>
            <person name="Cheng J.F."/>
            <person name="Han C."/>
            <person name="Tapia R."/>
            <person name="Goodwin L.A."/>
            <person name="Pitluck S."/>
            <person name="Ivanova N."/>
            <person name="Land M."/>
            <person name="Hauser L."/>
            <person name="Larimer F."/>
            <person name="Rohde M."/>
            <person name="Goker M."/>
            <person name="Detter J.C."/>
            <person name="Kyrpides N.C."/>
            <person name="Woyke T."/>
            <person name="Schaap P.J."/>
            <person name="Plugge C.M."/>
            <person name="Muyzer G."/>
            <person name="Kuever J."/>
            <person name="Pereira I.A."/>
            <person name="Parshina S.N."/>
            <person name="Bernier-Latmani R."/>
            <person name="Stams A.J."/>
            <person name="Klenk H.P."/>
        </authorList>
    </citation>
    <scope>NUCLEOTIDE SEQUENCE [LARGE SCALE GENOMIC DNA]</scope>
    <source>
        <strain evidence="8">ATCC 23193 / DSM 2154 / NCIB 8452 / DL</strain>
    </source>
</reference>
<dbReference type="HOGENOM" id="CLU_164837_0_0_9"/>
<dbReference type="GO" id="GO:0045947">
    <property type="term" value="P:negative regulation of translational initiation"/>
    <property type="evidence" value="ECO:0007669"/>
    <property type="project" value="UniProtKB-UniRule"/>
</dbReference>
<dbReference type="SUPFAM" id="SSF117130">
    <property type="entry name" value="CsrA-like"/>
    <property type="match status" value="1"/>
</dbReference>
<evidence type="ECO:0000256" key="4">
    <source>
        <dbReference type="ARBA" id="ARBA00022845"/>
    </source>
</evidence>
<reference evidence="8" key="1">
    <citation type="submission" date="2011-05" db="EMBL/GenBank/DDBJ databases">
        <title>Complete sequence of Desulfotomaculum ruminis DSM 2154.</title>
        <authorList>
            <person name="Lucas S."/>
            <person name="Copeland A."/>
            <person name="Lapidus A."/>
            <person name="Cheng J.-F."/>
            <person name="Goodwin L."/>
            <person name="Pitluck S."/>
            <person name="Lu M."/>
            <person name="Detter J.C."/>
            <person name="Han C."/>
            <person name="Tapia R."/>
            <person name="Land M."/>
            <person name="Hauser L."/>
            <person name="Kyrpides N."/>
            <person name="Ivanova N."/>
            <person name="Mikhailova N."/>
            <person name="Pagani I."/>
            <person name="Stams A.J.M."/>
            <person name="Plugge C.M."/>
            <person name="Muyzer G."/>
            <person name="Kuever J."/>
            <person name="Parshina S.N."/>
            <person name="Ivanova A.E."/>
            <person name="Nazina T.N."/>
            <person name="Brambilla E."/>
            <person name="Spring S."/>
            <person name="Klenk H.-P."/>
            <person name="Woyke T."/>
        </authorList>
    </citation>
    <scope>NUCLEOTIDE SEQUENCE [LARGE SCALE GENOMIC DNA]</scope>
    <source>
        <strain evidence="8">ATCC 23193 / DSM 2154 / NCIB 8452 / DL</strain>
    </source>
</reference>